<accession>A0A6F9DNZ5</accession>
<dbReference type="Pfam" id="PF03901">
    <property type="entry name" value="Glyco_transf_22"/>
    <property type="match status" value="1"/>
</dbReference>
<organism evidence="11">
    <name type="scientific">Phallusia mammillata</name>
    <dbReference type="NCBI Taxonomy" id="59560"/>
    <lineage>
        <taxon>Eukaryota</taxon>
        <taxon>Metazoa</taxon>
        <taxon>Chordata</taxon>
        <taxon>Tunicata</taxon>
        <taxon>Ascidiacea</taxon>
        <taxon>Phlebobranchia</taxon>
        <taxon>Ascidiidae</taxon>
        <taxon>Phallusia</taxon>
    </lineage>
</organism>
<keyword evidence="2 9" id="KW-0328">Glycosyltransferase</keyword>
<dbReference type="InterPro" id="IPR005599">
    <property type="entry name" value="GPI_mannosylTrfase"/>
</dbReference>
<dbReference type="PANTHER" id="PTHR22760:SF4">
    <property type="entry name" value="GPI MANNOSYLTRANSFERASE 3"/>
    <property type="match status" value="1"/>
</dbReference>
<keyword evidence="4 9" id="KW-0812">Transmembrane</keyword>
<comment type="similarity">
    <text evidence="9">Belongs to the glycosyltransferase 22 family.</text>
</comment>
<keyword evidence="5 9" id="KW-0256">Endoplasmic reticulum</keyword>
<keyword evidence="3 11" id="KW-0808">Transferase</keyword>
<dbReference type="GO" id="GO:0000026">
    <property type="term" value="F:alpha-1,2-mannosyltransferase activity"/>
    <property type="evidence" value="ECO:0007669"/>
    <property type="project" value="TreeGrafter"/>
</dbReference>
<evidence type="ECO:0000256" key="8">
    <source>
        <dbReference type="ARBA" id="ARBA00093333"/>
    </source>
</evidence>
<dbReference type="EC" id="2.4.1.-" evidence="9"/>
<feature type="transmembrane region" description="Helical" evidence="9">
    <location>
        <begin position="331"/>
        <end position="349"/>
    </location>
</feature>
<evidence type="ECO:0000256" key="3">
    <source>
        <dbReference type="ARBA" id="ARBA00022679"/>
    </source>
</evidence>
<feature type="transmembrane region" description="Helical" evidence="9">
    <location>
        <begin position="91"/>
        <end position="109"/>
    </location>
</feature>
<evidence type="ECO:0000256" key="6">
    <source>
        <dbReference type="ARBA" id="ARBA00022989"/>
    </source>
</evidence>
<evidence type="ECO:0000256" key="9">
    <source>
        <dbReference type="RuleBase" id="RU363075"/>
    </source>
</evidence>
<evidence type="ECO:0000256" key="10">
    <source>
        <dbReference type="SAM" id="MobiDB-lite"/>
    </source>
</evidence>
<protein>
    <recommendedName>
        <fullName evidence="9">Mannosyltransferase</fullName>
        <ecNumber evidence="9">2.4.1.-</ecNumber>
    </recommendedName>
</protein>
<evidence type="ECO:0000256" key="5">
    <source>
        <dbReference type="ARBA" id="ARBA00022824"/>
    </source>
</evidence>
<feature type="compositionally biased region" description="Basic residues" evidence="10">
    <location>
        <begin position="1"/>
        <end position="11"/>
    </location>
</feature>
<evidence type="ECO:0000256" key="2">
    <source>
        <dbReference type="ARBA" id="ARBA00022676"/>
    </source>
</evidence>
<feature type="transmembrane region" description="Helical" evidence="9">
    <location>
        <begin position="168"/>
        <end position="184"/>
    </location>
</feature>
<feature type="transmembrane region" description="Helical" evidence="9">
    <location>
        <begin position="299"/>
        <end position="319"/>
    </location>
</feature>
<keyword evidence="7 9" id="KW-0472">Membrane</keyword>
<proteinExistence type="evidence at transcript level"/>
<comment type="subcellular location">
    <subcellularLocation>
        <location evidence="1 9">Endoplasmic reticulum membrane</location>
        <topology evidence="1 9">Multi-pass membrane protein</topology>
    </subcellularLocation>
</comment>
<evidence type="ECO:0000256" key="4">
    <source>
        <dbReference type="ARBA" id="ARBA00022692"/>
    </source>
</evidence>
<dbReference type="AlphaFoldDB" id="A0A6F9DNZ5"/>
<dbReference type="GO" id="GO:0006506">
    <property type="term" value="P:GPI anchor biosynthetic process"/>
    <property type="evidence" value="ECO:0007669"/>
    <property type="project" value="TreeGrafter"/>
</dbReference>
<sequence length="557" mass="64713">MSSAVHKRRPLLQKQQDDEKDDAASNSIVNYGPFSESNILYWILGLRLVSIPLVQTYFAPDEYWQSLEVAHKLVYGYGFLTWEWKLGLRSYLHPLAIAVLFFAFKYTGLDSVSMLINGPRICQAVMSTFADVYFYRFVKEHFGKDLAIWTTLSLCTSWIWFYCASRTLMNTVETALACFAMYYYPWNLGMKQSEVTWKISKFTVITSLSVVLRPTSAAMWAPMYVWLLYKYFRHSTILVKMFLKIAVLALLTLAIATFVDRMIYGRWVFAHYHFLHFNVITGQGTYFGREPWHWYVTEGIPVITGPHLPLVAYGVYLTCRKRIIHSCREKVVSTMLLVICGSTVFMYSVPGHKEHRYLLNLVPILCFFSGISMRSFNRKWKKLAVAWLVVTNLVMVLYFGLVHQSAPLKVVDFLQKRAKSDLKYNTELTGQFALFLLPCHSTPYYSHIHHNVSMHFLTCHPDLEGYGKREYIDEQDTFYKNPKQWLDINVLQSVTPSNKCPDNLPKHIIMYDNLLPDVLPSISMCYASCFTTFHTHFPEGKTGQNMWVYCRFPNNDG</sequence>
<name>A0A6F9DNZ5_9ASCI</name>
<keyword evidence="6 9" id="KW-1133">Transmembrane helix</keyword>
<comment type="function">
    <text evidence="8">Alpha-1,2-mannosyltransferase that catalyzes the transfer of the third mannose, via an alpha-1,2 bond, from a dolichol-phosphate-mannose (Dol-P-Man) to an alpha-D-Man-(1-&gt;6)-2-PEtn-alpha-D-Man-(1-&gt;4)-alpha-D-GlcN-(1-&gt;6)-(1-radyl,2-acyl-sn-glycero-3-phospho)-2-acyl-inositol intermediate to generate an alpha-D-Man-(1-&gt;2)-alpha-D-Man-(1-&gt;6)-2-PEtn-alpha-D-Man-(1-&gt;4)-alpha-D-GlcN-(1-&gt;6)-(1-radyl,2-acyl-sn-glycero-3-phospho)-2-acyl-inositol (also termed H6) and participates in the nineth step of the glycosylphosphatidylinositol-anchor biosynthesis. May also add the third mannose to an alpha-D-Man-(1-&gt;6)-alpha-D-Man-(1-&gt;4)-alpha-D-GlcN-(1-&gt;6)-(1-radyl,2-acyl-sn-glycero-3-phospho)-2-acyl-inositol (also termed H3) intermediate generating an alpha-D-Man-(1-&gt;2)-alpha-D-Man-(1-&gt;6)-alpha-D-Man-(1-&gt;4)-alpha-D-GlcN-(1-&gt;6)-(1-radyl,2-acyl-sn-glycero-3-phospho)-2-acyl-inositol (also termed H4).</text>
</comment>
<reference evidence="11" key="1">
    <citation type="submission" date="2020-04" db="EMBL/GenBank/DDBJ databases">
        <authorList>
            <person name="Neveu A P."/>
        </authorList>
    </citation>
    <scope>NUCLEOTIDE SEQUENCE</scope>
    <source>
        <tissue evidence="11">Whole embryo</tissue>
    </source>
</reference>
<evidence type="ECO:0000256" key="1">
    <source>
        <dbReference type="ARBA" id="ARBA00004477"/>
    </source>
</evidence>
<gene>
    <name evidence="11" type="primary">Pigb</name>
</gene>
<evidence type="ECO:0000256" key="7">
    <source>
        <dbReference type="ARBA" id="ARBA00023136"/>
    </source>
</evidence>
<feature type="transmembrane region" description="Helical" evidence="9">
    <location>
        <begin position="383"/>
        <end position="401"/>
    </location>
</feature>
<evidence type="ECO:0000313" key="11">
    <source>
        <dbReference type="EMBL" id="CAB3264859.1"/>
    </source>
</evidence>
<feature type="transmembrane region" description="Helical" evidence="9">
    <location>
        <begin position="241"/>
        <end position="259"/>
    </location>
</feature>
<dbReference type="EMBL" id="LR788997">
    <property type="protein sequence ID" value="CAB3264859.1"/>
    <property type="molecule type" value="mRNA"/>
</dbReference>
<dbReference type="PANTHER" id="PTHR22760">
    <property type="entry name" value="GLYCOSYLTRANSFERASE"/>
    <property type="match status" value="1"/>
</dbReference>
<feature type="transmembrane region" description="Helical" evidence="9">
    <location>
        <begin position="204"/>
        <end position="229"/>
    </location>
</feature>
<feature type="transmembrane region" description="Helical" evidence="9">
    <location>
        <begin position="146"/>
        <end position="163"/>
    </location>
</feature>
<feature type="transmembrane region" description="Helical" evidence="9">
    <location>
        <begin position="355"/>
        <end position="371"/>
    </location>
</feature>
<feature type="region of interest" description="Disordered" evidence="10">
    <location>
        <begin position="1"/>
        <end position="24"/>
    </location>
</feature>
<dbReference type="GO" id="GO:0005789">
    <property type="term" value="C:endoplasmic reticulum membrane"/>
    <property type="evidence" value="ECO:0007669"/>
    <property type="project" value="UniProtKB-SubCell"/>
</dbReference>